<gene>
    <name evidence="2" type="ORF">TeGR_g12809</name>
</gene>
<sequence>MMLRARAAKGETKKEKRKKTAAARNKETKRDEEQTAGAAATSPGGRRAVGDKAEQAHLLKVARKKKGYGGNKDRIRGLDRLPPSPFEQYDRDSRRKMMKALEDEYSREEDGQCRYTDEELDTVERHVQMFAMFESEKKRTLKKSLQPQDTTTRLTFMHKQASIAESARAFALDAGGEDEEAERDGDIPDNVHPIKTASSQGHGVTGRGEWLWEPSKDEYFAKTWGTVSCSALEYVAFCCDVHANHWTARHTLGAPSKRPTMNNGPRIDTGDGPPPPATVPGVSAEASAVGSERTSRPEHTTATKVNTGTSVCVDTVQIDSIHSMVVRDVRKMPAPLKNREFVHRVINYRIAEDEYLVLAYPVDDSDLDPEERKETSDVGPTVRARATRVVKIVGIGETQCRVSVVSSGEFGAFPTFVTKYLVPYVAMGAVSYPIKYFLKSVHMIDCDAATAEKIAHVMVDVYADKYKNVSLALDFMMLREFNTRWTWGKKFWGSLLKMRHLPGTEVSKDLKNLNTSDAAKVAIGFASCVKAHPGEYATMVREYGERYPCVAEMLGRYRWLRPMLLVFAKRLKVHGIGSVVYRMCGCARAVAGVKKKTKAIKIGDKAK</sequence>
<reference evidence="2 3" key="1">
    <citation type="journal article" date="2023" name="Commun. Biol.">
        <title>Genome analysis of Parmales, the sister group of diatoms, reveals the evolutionary specialization of diatoms from phago-mixotrophs to photoautotrophs.</title>
        <authorList>
            <person name="Ban H."/>
            <person name="Sato S."/>
            <person name="Yoshikawa S."/>
            <person name="Yamada K."/>
            <person name="Nakamura Y."/>
            <person name="Ichinomiya M."/>
            <person name="Sato N."/>
            <person name="Blanc-Mathieu R."/>
            <person name="Endo H."/>
            <person name="Kuwata A."/>
            <person name="Ogata H."/>
        </authorList>
    </citation>
    <scope>NUCLEOTIDE SEQUENCE [LARGE SCALE GENOMIC DNA]</scope>
</reference>
<feature type="region of interest" description="Disordered" evidence="1">
    <location>
        <begin position="1"/>
        <end position="93"/>
    </location>
</feature>
<dbReference type="SUPFAM" id="SSF55961">
    <property type="entry name" value="Bet v1-like"/>
    <property type="match status" value="1"/>
</dbReference>
<protein>
    <submittedName>
        <fullName evidence="2">Uncharacterized protein</fullName>
    </submittedName>
</protein>
<name>A0ABQ6NBN7_9STRA</name>
<evidence type="ECO:0000313" key="3">
    <source>
        <dbReference type="Proteomes" id="UP001165060"/>
    </source>
</evidence>
<evidence type="ECO:0000256" key="1">
    <source>
        <dbReference type="SAM" id="MobiDB-lite"/>
    </source>
</evidence>
<accession>A0ABQ6NBN7</accession>
<feature type="region of interest" description="Disordered" evidence="1">
    <location>
        <begin position="176"/>
        <end position="208"/>
    </location>
</feature>
<feature type="region of interest" description="Disordered" evidence="1">
    <location>
        <begin position="252"/>
        <end position="306"/>
    </location>
</feature>
<feature type="compositionally biased region" description="Basic and acidic residues" evidence="1">
    <location>
        <begin position="24"/>
        <end position="33"/>
    </location>
</feature>
<comment type="caution">
    <text evidence="2">The sequence shown here is derived from an EMBL/GenBank/DDBJ whole genome shotgun (WGS) entry which is preliminary data.</text>
</comment>
<evidence type="ECO:0000313" key="2">
    <source>
        <dbReference type="EMBL" id="GMI54886.1"/>
    </source>
</evidence>
<organism evidence="2 3">
    <name type="scientific">Tetraparma gracilis</name>
    <dbReference type="NCBI Taxonomy" id="2962635"/>
    <lineage>
        <taxon>Eukaryota</taxon>
        <taxon>Sar</taxon>
        <taxon>Stramenopiles</taxon>
        <taxon>Ochrophyta</taxon>
        <taxon>Bolidophyceae</taxon>
        <taxon>Parmales</taxon>
        <taxon>Triparmaceae</taxon>
        <taxon>Tetraparma</taxon>
    </lineage>
</organism>
<keyword evidence="3" id="KW-1185">Reference proteome</keyword>
<proteinExistence type="predicted"/>
<dbReference type="EMBL" id="BRYB01006678">
    <property type="protein sequence ID" value="GMI54886.1"/>
    <property type="molecule type" value="Genomic_DNA"/>
</dbReference>
<dbReference type="Proteomes" id="UP001165060">
    <property type="component" value="Unassembled WGS sequence"/>
</dbReference>
<feature type="compositionally biased region" description="Basic and acidic residues" evidence="1">
    <location>
        <begin position="48"/>
        <end position="57"/>
    </location>
</feature>
<feature type="non-terminal residue" evidence="2">
    <location>
        <position position="607"/>
    </location>
</feature>